<evidence type="ECO:0000313" key="2">
    <source>
        <dbReference type="Proteomes" id="UP000625033"/>
    </source>
</evidence>
<dbReference type="InterPro" id="IPR052922">
    <property type="entry name" value="Cytidylate_Kinase-2"/>
</dbReference>
<comment type="caution">
    <text evidence="1">The sequence shown here is derived from an EMBL/GenBank/DDBJ whole genome shotgun (WGS) entry which is preliminary data.</text>
</comment>
<dbReference type="GO" id="GO:0016301">
    <property type="term" value="F:kinase activity"/>
    <property type="evidence" value="ECO:0007669"/>
    <property type="project" value="UniProtKB-KW"/>
</dbReference>
<organism evidence="1 2">
    <name type="scientific">Zhihengliuella flava</name>
    <dbReference type="NCBI Taxonomy" id="1285193"/>
    <lineage>
        <taxon>Bacteria</taxon>
        <taxon>Bacillati</taxon>
        <taxon>Actinomycetota</taxon>
        <taxon>Actinomycetes</taxon>
        <taxon>Micrococcales</taxon>
        <taxon>Micrococcaceae</taxon>
        <taxon>Zhihengliuella</taxon>
    </lineage>
</organism>
<dbReference type="RefSeq" id="WP_196835703.1">
    <property type="nucleotide sequence ID" value="NZ_JADOTZ010000001.1"/>
</dbReference>
<dbReference type="Proteomes" id="UP000625033">
    <property type="component" value="Unassembled WGS sequence"/>
</dbReference>
<dbReference type="PANTHER" id="PTHR37816:SF1">
    <property type="entry name" value="TOXIN"/>
    <property type="match status" value="1"/>
</dbReference>
<dbReference type="Gene3D" id="3.40.50.300">
    <property type="entry name" value="P-loop containing nucleotide triphosphate hydrolases"/>
    <property type="match status" value="1"/>
</dbReference>
<keyword evidence="1" id="KW-0418">Kinase</keyword>
<protein>
    <submittedName>
        <fullName evidence="1">Adenylate kinase family enzyme</fullName>
    </submittedName>
</protein>
<dbReference type="EMBL" id="JADOTZ010000001">
    <property type="protein sequence ID" value="MBG6084383.1"/>
    <property type="molecule type" value="Genomic_DNA"/>
</dbReference>
<keyword evidence="2" id="KW-1185">Reference proteome</keyword>
<accession>A0A931DCK5</accession>
<gene>
    <name evidence="1" type="ORF">IW252_001150</name>
</gene>
<keyword evidence="1" id="KW-0808">Transferase</keyword>
<dbReference type="SUPFAM" id="SSF52540">
    <property type="entry name" value="P-loop containing nucleoside triphosphate hydrolases"/>
    <property type="match status" value="1"/>
</dbReference>
<proteinExistence type="predicted"/>
<sequence>MLSARDPLPFRPQRVVVAGVSGVGKTTLAGRIARCLDVPHTEIDALYHGPDWVPRTEFLDDVRALVAQPAWVTEWQYSTARPLLTERAELMVWLDLPFATVTLPRVIRRTVRRRLRREELWNGNHEGPLHTLFTDREHIIRWAISTRTKYRTRVPQADADHPHLTVVRLRSRREVEHWLTGLREPSRGANRQRG</sequence>
<dbReference type="InterPro" id="IPR027417">
    <property type="entry name" value="P-loop_NTPase"/>
</dbReference>
<reference evidence="1" key="1">
    <citation type="submission" date="2020-11" db="EMBL/GenBank/DDBJ databases">
        <title>Sequencing the genomes of 1000 actinobacteria strains.</title>
        <authorList>
            <person name="Klenk H.-P."/>
        </authorList>
    </citation>
    <scope>NUCLEOTIDE SEQUENCE</scope>
    <source>
        <strain evidence="1">DSM 26152</strain>
    </source>
</reference>
<evidence type="ECO:0000313" key="1">
    <source>
        <dbReference type="EMBL" id="MBG6084383.1"/>
    </source>
</evidence>
<dbReference type="PANTHER" id="PTHR37816">
    <property type="entry name" value="YALI0E33011P"/>
    <property type="match status" value="1"/>
</dbReference>
<name>A0A931DCK5_9MICC</name>
<dbReference type="AlphaFoldDB" id="A0A931DCK5"/>